<comment type="catalytic activity">
    <reaction evidence="1 14 15 16">
        <text>Endonucleolytic cleavage to 5'-phosphomonoester.</text>
        <dbReference type="EC" id="3.1.26.4"/>
    </reaction>
</comment>
<dbReference type="PANTHER" id="PTHR10954:SF18">
    <property type="entry name" value="RIBONUCLEASE HII"/>
    <property type="match status" value="1"/>
</dbReference>
<dbReference type="STRING" id="454136.NIES2119_17475"/>
<dbReference type="InterPro" id="IPR036397">
    <property type="entry name" value="RNaseH_sf"/>
</dbReference>
<dbReference type="RefSeq" id="WP_073594786.1">
    <property type="nucleotide sequence ID" value="NZ_MRCE01000016.1"/>
</dbReference>
<evidence type="ECO:0000256" key="7">
    <source>
        <dbReference type="ARBA" id="ARBA00019179"/>
    </source>
</evidence>
<dbReference type="HAMAP" id="MF_00052_B">
    <property type="entry name" value="RNase_HII_B"/>
    <property type="match status" value="1"/>
</dbReference>
<keyword evidence="10 14" id="KW-0479">Metal-binding</keyword>
<keyword evidence="13 14" id="KW-0464">Manganese</keyword>
<feature type="binding site" evidence="14 15">
    <location>
        <position position="20"/>
    </location>
    <ligand>
        <name>a divalent metal cation</name>
        <dbReference type="ChEBI" id="CHEBI:60240"/>
    </ligand>
</feature>
<dbReference type="OrthoDB" id="9803420at2"/>
<dbReference type="AlphaFoldDB" id="A0A1U7IHC6"/>
<evidence type="ECO:0000256" key="2">
    <source>
        <dbReference type="ARBA" id="ARBA00001946"/>
    </source>
</evidence>
<dbReference type="GO" id="GO:0030145">
    <property type="term" value="F:manganese ion binding"/>
    <property type="evidence" value="ECO:0007669"/>
    <property type="project" value="UniProtKB-UniRule"/>
</dbReference>
<evidence type="ECO:0000256" key="8">
    <source>
        <dbReference type="ARBA" id="ARBA00022490"/>
    </source>
</evidence>
<accession>A0A1U7IHC6</accession>
<keyword evidence="8 14" id="KW-0963">Cytoplasm</keyword>
<dbReference type="GO" id="GO:0006298">
    <property type="term" value="P:mismatch repair"/>
    <property type="evidence" value="ECO:0007669"/>
    <property type="project" value="TreeGrafter"/>
</dbReference>
<evidence type="ECO:0000313" key="18">
    <source>
        <dbReference type="EMBL" id="OKH36430.1"/>
    </source>
</evidence>
<dbReference type="GO" id="GO:0003723">
    <property type="term" value="F:RNA binding"/>
    <property type="evidence" value="ECO:0007669"/>
    <property type="project" value="UniProtKB-UniRule"/>
</dbReference>
<evidence type="ECO:0000256" key="9">
    <source>
        <dbReference type="ARBA" id="ARBA00022722"/>
    </source>
</evidence>
<dbReference type="Pfam" id="PF01351">
    <property type="entry name" value="RNase_HII"/>
    <property type="match status" value="1"/>
</dbReference>
<comment type="subcellular location">
    <subcellularLocation>
        <location evidence="4 14">Cytoplasm</location>
    </subcellularLocation>
</comment>
<sequence>MKELLSTDCSFPTLVAGVDEVGRGCLFGPVVAAAVILPDESISEFKTKGIRDSKQLTNVGRKKFDLIIRQVALDYRIGYCSAAEIDQLNIFQASLLAMKRAVTKLKLRPNLCLVDGKWAIPDLGIPQKSIIKGDEQVLAIAAASIIAKVWRDELILRLAKKYPEYDLEANKGYGTARHLLALKEYGPSRHHRRSFRPCRD</sequence>
<dbReference type="CDD" id="cd07182">
    <property type="entry name" value="RNase_HII_bacteria_HII_like"/>
    <property type="match status" value="1"/>
</dbReference>
<keyword evidence="12 14" id="KW-0378">Hydrolase</keyword>
<organism evidence="18 19">
    <name type="scientific">[Phormidium ambiguum] IAM M-71</name>
    <dbReference type="NCBI Taxonomy" id="454136"/>
    <lineage>
        <taxon>Bacteria</taxon>
        <taxon>Bacillati</taxon>
        <taxon>Cyanobacteriota</taxon>
        <taxon>Cyanophyceae</taxon>
        <taxon>Oscillatoriophycideae</taxon>
        <taxon>Aerosakkonematales</taxon>
        <taxon>Aerosakkonemataceae</taxon>
        <taxon>Floridanema</taxon>
    </lineage>
</organism>
<keyword evidence="9 14" id="KW-0540">Nuclease</keyword>
<evidence type="ECO:0000256" key="1">
    <source>
        <dbReference type="ARBA" id="ARBA00000077"/>
    </source>
</evidence>
<dbReference type="NCBIfam" id="NF000595">
    <property type="entry name" value="PRK00015.1-3"/>
    <property type="match status" value="1"/>
</dbReference>
<dbReference type="GO" id="GO:0004523">
    <property type="term" value="F:RNA-DNA hybrid ribonuclease activity"/>
    <property type="evidence" value="ECO:0007669"/>
    <property type="project" value="UniProtKB-UniRule"/>
</dbReference>
<evidence type="ECO:0000313" key="19">
    <source>
        <dbReference type="Proteomes" id="UP000185860"/>
    </source>
</evidence>
<dbReference type="InterPro" id="IPR022898">
    <property type="entry name" value="RNase_HII"/>
</dbReference>
<evidence type="ECO:0000256" key="3">
    <source>
        <dbReference type="ARBA" id="ARBA00004065"/>
    </source>
</evidence>
<dbReference type="PANTHER" id="PTHR10954">
    <property type="entry name" value="RIBONUCLEASE H2 SUBUNIT A"/>
    <property type="match status" value="1"/>
</dbReference>
<evidence type="ECO:0000256" key="5">
    <source>
        <dbReference type="ARBA" id="ARBA00007383"/>
    </source>
</evidence>
<evidence type="ECO:0000256" key="6">
    <source>
        <dbReference type="ARBA" id="ARBA00012180"/>
    </source>
</evidence>
<feature type="binding site" evidence="14 15">
    <location>
        <position position="115"/>
    </location>
    <ligand>
        <name>a divalent metal cation</name>
        <dbReference type="ChEBI" id="CHEBI:60240"/>
    </ligand>
</feature>
<protein>
    <recommendedName>
        <fullName evidence="7 14">Ribonuclease HII</fullName>
        <shortName evidence="14">RNase HII</shortName>
        <ecNumber evidence="6 14">3.1.26.4</ecNumber>
    </recommendedName>
</protein>
<evidence type="ECO:0000259" key="17">
    <source>
        <dbReference type="PROSITE" id="PS51975"/>
    </source>
</evidence>
<name>A0A1U7IHC6_9CYAN</name>
<dbReference type="NCBIfam" id="NF010537">
    <property type="entry name" value="PRK13925.1"/>
    <property type="match status" value="1"/>
</dbReference>
<feature type="domain" description="RNase H type-2" evidence="17">
    <location>
        <begin position="13"/>
        <end position="200"/>
    </location>
</feature>
<comment type="cofactor">
    <cofactor evidence="14 15">
        <name>Mn(2+)</name>
        <dbReference type="ChEBI" id="CHEBI:29035"/>
    </cofactor>
    <cofactor evidence="14 15">
        <name>Mg(2+)</name>
        <dbReference type="ChEBI" id="CHEBI:18420"/>
    </cofactor>
    <text evidence="14 15">Manganese or magnesium. Binds 1 divalent metal ion per monomer in the absence of substrate. May bind a second metal ion after substrate binding.</text>
</comment>
<dbReference type="InterPro" id="IPR012337">
    <property type="entry name" value="RNaseH-like_sf"/>
</dbReference>
<dbReference type="EMBL" id="MRCE01000016">
    <property type="protein sequence ID" value="OKH36430.1"/>
    <property type="molecule type" value="Genomic_DNA"/>
</dbReference>
<dbReference type="Proteomes" id="UP000185860">
    <property type="component" value="Unassembled WGS sequence"/>
</dbReference>
<dbReference type="InterPro" id="IPR024567">
    <property type="entry name" value="RNase_HII/HIII_dom"/>
</dbReference>
<dbReference type="PROSITE" id="PS51975">
    <property type="entry name" value="RNASE_H_2"/>
    <property type="match status" value="1"/>
</dbReference>
<dbReference type="EC" id="3.1.26.4" evidence="6 14"/>
<dbReference type="InterPro" id="IPR001352">
    <property type="entry name" value="RNase_HII/HIII"/>
</dbReference>
<evidence type="ECO:0000256" key="11">
    <source>
        <dbReference type="ARBA" id="ARBA00022759"/>
    </source>
</evidence>
<feature type="binding site" evidence="14 15">
    <location>
        <position position="19"/>
    </location>
    <ligand>
        <name>a divalent metal cation</name>
        <dbReference type="ChEBI" id="CHEBI:60240"/>
    </ligand>
</feature>
<comment type="cofactor">
    <cofactor evidence="2">
        <name>Mg(2+)</name>
        <dbReference type="ChEBI" id="CHEBI:18420"/>
    </cofactor>
</comment>
<reference evidence="18 19" key="1">
    <citation type="submission" date="2016-11" db="EMBL/GenBank/DDBJ databases">
        <title>Draft Genome Sequences of Nine Cyanobacterial Strains from Diverse Habitats.</title>
        <authorList>
            <person name="Zhu T."/>
            <person name="Hou S."/>
            <person name="Lu X."/>
            <person name="Hess W.R."/>
        </authorList>
    </citation>
    <scope>NUCLEOTIDE SEQUENCE [LARGE SCALE GENOMIC DNA]</scope>
    <source>
        <strain evidence="18 19">IAM M-71</strain>
    </source>
</reference>
<dbReference type="GO" id="GO:0005737">
    <property type="term" value="C:cytoplasm"/>
    <property type="evidence" value="ECO:0007669"/>
    <property type="project" value="UniProtKB-SubCell"/>
</dbReference>
<keyword evidence="11 14" id="KW-0255">Endonuclease</keyword>
<evidence type="ECO:0000256" key="15">
    <source>
        <dbReference type="PROSITE-ProRule" id="PRU01319"/>
    </source>
</evidence>
<dbReference type="GO" id="GO:0032299">
    <property type="term" value="C:ribonuclease H2 complex"/>
    <property type="evidence" value="ECO:0007669"/>
    <property type="project" value="TreeGrafter"/>
</dbReference>
<proteinExistence type="inferred from homology"/>
<evidence type="ECO:0000256" key="16">
    <source>
        <dbReference type="RuleBase" id="RU003515"/>
    </source>
</evidence>
<dbReference type="SUPFAM" id="SSF53098">
    <property type="entry name" value="Ribonuclease H-like"/>
    <property type="match status" value="1"/>
</dbReference>
<evidence type="ECO:0000256" key="10">
    <source>
        <dbReference type="ARBA" id="ARBA00022723"/>
    </source>
</evidence>
<dbReference type="GO" id="GO:0043137">
    <property type="term" value="P:DNA replication, removal of RNA primer"/>
    <property type="evidence" value="ECO:0007669"/>
    <property type="project" value="TreeGrafter"/>
</dbReference>
<evidence type="ECO:0000256" key="14">
    <source>
        <dbReference type="HAMAP-Rule" id="MF_00052"/>
    </source>
</evidence>
<evidence type="ECO:0000256" key="12">
    <source>
        <dbReference type="ARBA" id="ARBA00022801"/>
    </source>
</evidence>
<dbReference type="Gene3D" id="3.30.420.10">
    <property type="entry name" value="Ribonuclease H-like superfamily/Ribonuclease H"/>
    <property type="match status" value="1"/>
</dbReference>
<gene>
    <name evidence="14" type="primary">rnhB</name>
    <name evidence="18" type="ORF">NIES2119_17475</name>
</gene>
<comment type="caution">
    <text evidence="18">The sequence shown here is derived from an EMBL/GenBank/DDBJ whole genome shotgun (WGS) entry which is preliminary data.</text>
</comment>
<comment type="function">
    <text evidence="3 14 16">Endonuclease that specifically degrades the RNA of RNA-DNA hybrids.</text>
</comment>
<evidence type="ECO:0000256" key="4">
    <source>
        <dbReference type="ARBA" id="ARBA00004496"/>
    </source>
</evidence>
<comment type="similarity">
    <text evidence="5 14 16">Belongs to the RNase HII family.</text>
</comment>
<evidence type="ECO:0000256" key="13">
    <source>
        <dbReference type="ARBA" id="ARBA00023211"/>
    </source>
</evidence>